<evidence type="ECO:0000313" key="2">
    <source>
        <dbReference type="Proteomes" id="UP000596938"/>
    </source>
</evidence>
<sequence length="278" mass="30859">MNPRALAESGLSEADKLRLLERRYPMVVAGVVSRVPYSTAKGHASYGDGFCVSEHCRDIVNIHDEPLVLAERGSWLCTNCTERLRKLLILIESSWGMLEALLYPGAPKGGERVSSTNTGSPAPLDVAVADVMGSARDWVWSQVEHFIEDMPGKRLPADQSTPSLAGWLGRYHVQYFASHPERSLPEAVLPELDDLIRSIRAQIYPTGQRRLDIPVTCAQHRVNDRGQFVKCGGQLFAYVRDSADGRGSEVICAADEAHTIQEYEWLGMLKAKQKQGER</sequence>
<reference evidence="2" key="1">
    <citation type="journal article" date="2019" name="Int. J. Syst. Evol. Microbiol.">
        <title>The Global Catalogue of Microorganisms (GCM) 10K type strain sequencing project: providing services to taxonomists for standard genome sequencing and annotation.</title>
        <authorList>
            <consortium name="The Broad Institute Genomics Platform"/>
            <consortium name="The Broad Institute Genome Sequencing Center for Infectious Disease"/>
            <person name="Wu L."/>
            <person name="Ma J."/>
        </authorList>
    </citation>
    <scope>NUCLEOTIDE SEQUENCE [LARGE SCALE GENOMIC DNA]</scope>
    <source>
        <strain evidence="2">CGMCC 1.1927</strain>
    </source>
</reference>
<keyword evidence="2" id="KW-1185">Reference proteome</keyword>
<comment type="caution">
    <text evidence="1">The sequence shown here is derived from an EMBL/GenBank/DDBJ whole genome shotgun (WGS) entry which is preliminary data.</text>
</comment>
<evidence type="ECO:0000313" key="1">
    <source>
        <dbReference type="EMBL" id="GGH10285.1"/>
    </source>
</evidence>
<proteinExistence type="predicted"/>
<protein>
    <submittedName>
        <fullName evidence="1">Uncharacterized protein</fullName>
    </submittedName>
</protein>
<dbReference type="RefSeq" id="WP_188813770.1">
    <property type="nucleotide sequence ID" value="NZ_BAAAWV010000001.1"/>
</dbReference>
<organism evidence="1 2">
    <name type="scientific">Pseudarthrobacter polychromogenes</name>
    <dbReference type="NCBI Taxonomy" id="1676"/>
    <lineage>
        <taxon>Bacteria</taxon>
        <taxon>Bacillati</taxon>
        <taxon>Actinomycetota</taxon>
        <taxon>Actinomycetes</taxon>
        <taxon>Micrococcales</taxon>
        <taxon>Micrococcaceae</taxon>
        <taxon>Pseudarthrobacter</taxon>
    </lineage>
</organism>
<name>A0ABQ1Y2R5_9MICC</name>
<gene>
    <name evidence="1" type="ORF">GCM10011577_39020</name>
</gene>
<accession>A0ABQ1Y2R5</accession>
<dbReference type="EMBL" id="BMKU01000019">
    <property type="protein sequence ID" value="GGH10285.1"/>
    <property type="molecule type" value="Genomic_DNA"/>
</dbReference>
<dbReference type="Proteomes" id="UP000596938">
    <property type="component" value="Unassembled WGS sequence"/>
</dbReference>